<evidence type="ECO:0000313" key="3">
    <source>
        <dbReference type="RefSeq" id="XP_049313694.1"/>
    </source>
</evidence>
<feature type="region of interest" description="Disordered" evidence="1">
    <location>
        <begin position="299"/>
        <end position="369"/>
    </location>
</feature>
<protein>
    <submittedName>
        <fullName evidence="3">Uncharacterized protein LOC105227435</fullName>
    </submittedName>
</protein>
<dbReference type="RefSeq" id="XP_049313694.1">
    <property type="nucleotide sequence ID" value="XM_049457737.1"/>
</dbReference>
<name>A0ABM3JWU0_BACDO</name>
<dbReference type="PROSITE" id="PS51450">
    <property type="entry name" value="LRR"/>
    <property type="match status" value="1"/>
</dbReference>
<dbReference type="SUPFAM" id="SSF52058">
    <property type="entry name" value="L domain-like"/>
    <property type="match status" value="1"/>
</dbReference>
<dbReference type="PANTHER" id="PTHR22708">
    <property type="entry name" value="LEUCINE-RICH REPEAT-CONTAINING PROTEIN 56"/>
    <property type="match status" value="1"/>
</dbReference>
<gene>
    <name evidence="3" type="primary">LOC105227435</name>
</gene>
<feature type="compositionally biased region" description="Low complexity" evidence="1">
    <location>
        <begin position="309"/>
        <end position="330"/>
    </location>
</feature>
<evidence type="ECO:0000256" key="1">
    <source>
        <dbReference type="SAM" id="MobiDB-lite"/>
    </source>
</evidence>
<reference evidence="3" key="1">
    <citation type="submission" date="2025-08" db="UniProtKB">
        <authorList>
            <consortium name="RefSeq"/>
        </authorList>
    </citation>
    <scope>IDENTIFICATION</scope>
    <source>
        <tissue evidence="3">Adult</tissue>
    </source>
</reference>
<keyword evidence="2" id="KW-1185">Reference proteome</keyword>
<dbReference type="PANTHER" id="PTHR22708:SF0">
    <property type="entry name" value="LEUCINE-RICH REPEAT-CONTAINING PROTEIN 56"/>
    <property type="match status" value="1"/>
</dbReference>
<dbReference type="Proteomes" id="UP001652620">
    <property type="component" value="Chromosome 5"/>
</dbReference>
<proteinExistence type="predicted"/>
<dbReference type="GeneID" id="105227435"/>
<feature type="compositionally biased region" description="Polar residues" evidence="1">
    <location>
        <begin position="427"/>
        <end position="437"/>
    </location>
</feature>
<feature type="compositionally biased region" description="Low complexity" evidence="1">
    <location>
        <begin position="401"/>
        <end position="413"/>
    </location>
</feature>
<evidence type="ECO:0000313" key="2">
    <source>
        <dbReference type="Proteomes" id="UP001652620"/>
    </source>
</evidence>
<feature type="compositionally biased region" description="Polar residues" evidence="1">
    <location>
        <begin position="350"/>
        <end position="359"/>
    </location>
</feature>
<dbReference type="InterPro" id="IPR040091">
    <property type="entry name" value="LRRC56"/>
</dbReference>
<feature type="region of interest" description="Disordered" evidence="1">
    <location>
        <begin position="1"/>
        <end position="36"/>
    </location>
</feature>
<dbReference type="InterPro" id="IPR001611">
    <property type="entry name" value="Leu-rich_rpt"/>
</dbReference>
<feature type="region of interest" description="Disordered" evidence="1">
    <location>
        <begin position="394"/>
        <end position="437"/>
    </location>
</feature>
<dbReference type="Gene3D" id="3.80.10.10">
    <property type="entry name" value="Ribonuclease Inhibitor"/>
    <property type="match status" value="1"/>
</dbReference>
<sequence length="437" mass="46988">MPNLEAPIGYDESSPENSYSAEAAADVPTVGAPMQPLPAGAVEIRVQPPGQQPTQAPARRLPALSTNPVRVRPLQRFSEFDRELALLEEENYWPVVPVVQILPINLPPQLPEPSLDELLRRVTGRNDLHNVDTVRLRVISYSISLASLPLFLPRLQHLDLSGSVLCSLRDLGYGLLHLSYLNVSNCGLNSFDGTSGLPAVRVIIADGNMIQRVDPLTDLVLLQRLSVRNNRISDLGLLTFLGLCPNLLELELQGNSVIHNPLYRSTLQRSVPTLRVLDGIPLGDSSVVAQATVTIEAAGGNSSTDGEVSSLSSELYSDSSRAESNASSLAPVPAVTHRPATAPQPAANEANASAQTSRPASVAHTAELRRSSLSMGAPVVGSVLSLVRRNRRQRRQAWTTSSHSSSSNSSLHSPLEHESSENRISALPQQLSSDSND</sequence>
<organism evidence="2 3">
    <name type="scientific">Bactrocera dorsalis</name>
    <name type="common">Oriental fruit fly</name>
    <name type="synonym">Dacus dorsalis</name>
    <dbReference type="NCBI Taxonomy" id="27457"/>
    <lineage>
        <taxon>Eukaryota</taxon>
        <taxon>Metazoa</taxon>
        <taxon>Ecdysozoa</taxon>
        <taxon>Arthropoda</taxon>
        <taxon>Hexapoda</taxon>
        <taxon>Insecta</taxon>
        <taxon>Pterygota</taxon>
        <taxon>Neoptera</taxon>
        <taxon>Endopterygota</taxon>
        <taxon>Diptera</taxon>
        <taxon>Brachycera</taxon>
        <taxon>Muscomorpha</taxon>
        <taxon>Tephritoidea</taxon>
        <taxon>Tephritidae</taxon>
        <taxon>Bactrocera</taxon>
        <taxon>Bactrocera</taxon>
    </lineage>
</organism>
<accession>A0ABM3JWU0</accession>
<dbReference type="InterPro" id="IPR032675">
    <property type="entry name" value="LRR_dom_sf"/>
</dbReference>